<dbReference type="PANTHER" id="PTHR42944">
    <property type="entry name" value="ADENINE DNA GLYCOSYLASE"/>
    <property type="match status" value="1"/>
</dbReference>
<evidence type="ECO:0000256" key="6">
    <source>
        <dbReference type="ARBA" id="ARBA00022485"/>
    </source>
</evidence>
<dbReference type="Pfam" id="PF00730">
    <property type="entry name" value="HhH-GPD"/>
    <property type="match status" value="1"/>
</dbReference>
<dbReference type="Gene3D" id="1.10.1670.10">
    <property type="entry name" value="Helix-hairpin-Helix base-excision DNA repair enzymes (C-terminal)"/>
    <property type="match status" value="1"/>
</dbReference>
<dbReference type="GO" id="GO:0032357">
    <property type="term" value="F:oxidized purine DNA binding"/>
    <property type="evidence" value="ECO:0007669"/>
    <property type="project" value="TreeGrafter"/>
</dbReference>
<evidence type="ECO:0000256" key="10">
    <source>
        <dbReference type="ARBA" id="ARBA00023004"/>
    </source>
</evidence>
<dbReference type="Gene3D" id="1.10.340.30">
    <property type="entry name" value="Hypothetical protein, domain 2"/>
    <property type="match status" value="1"/>
</dbReference>
<keyword evidence="10 14" id="KW-0408">Iron</keyword>
<dbReference type="InterPro" id="IPR005760">
    <property type="entry name" value="A/G_AdeGlyc_MutY"/>
</dbReference>
<dbReference type="InterPro" id="IPR000445">
    <property type="entry name" value="HhH_motif"/>
</dbReference>
<accession>A0A2P8CCW9</accession>
<dbReference type="AlphaFoldDB" id="A0A2P8CCW9"/>
<keyword evidence="11" id="KW-0411">Iron-sulfur</keyword>
<comment type="similarity">
    <text evidence="3 14">Belongs to the Nth/MutY family.</text>
</comment>
<organism evidence="17 18">
    <name type="scientific">Prolixibacter denitrificans</name>
    <dbReference type="NCBI Taxonomy" id="1541063"/>
    <lineage>
        <taxon>Bacteria</taxon>
        <taxon>Pseudomonadati</taxon>
        <taxon>Bacteroidota</taxon>
        <taxon>Bacteroidia</taxon>
        <taxon>Marinilabiliales</taxon>
        <taxon>Prolixibacteraceae</taxon>
        <taxon>Prolixibacter</taxon>
    </lineage>
</organism>
<dbReference type="FunFam" id="1.10.340.30:FF:000002">
    <property type="entry name" value="Adenine DNA glycosylase"/>
    <property type="match status" value="1"/>
</dbReference>
<evidence type="ECO:0000256" key="13">
    <source>
        <dbReference type="ARBA" id="ARBA00023295"/>
    </source>
</evidence>
<dbReference type="Proteomes" id="UP000396862">
    <property type="component" value="Unassembled WGS sequence"/>
</dbReference>
<dbReference type="Pfam" id="PF14815">
    <property type="entry name" value="NUDIX_4"/>
    <property type="match status" value="1"/>
</dbReference>
<dbReference type="CDD" id="cd03431">
    <property type="entry name" value="NUDIX_DNA_Glycosylase_C-MutY"/>
    <property type="match status" value="1"/>
</dbReference>
<dbReference type="Proteomes" id="UP000240621">
    <property type="component" value="Unassembled WGS sequence"/>
</dbReference>
<dbReference type="InterPro" id="IPR003265">
    <property type="entry name" value="HhH-GPD_domain"/>
</dbReference>
<dbReference type="InterPro" id="IPR011257">
    <property type="entry name" value="DNA_glycosylase"/>
</dbReference>
<keyword evidence="9" id="KW-0378">Hydrolase</keyword>
<evidence type="ECO:0000256" key="14">
    <source>
        <dbReference type="RuleBase" id="RU365096"/>
    </source>
</evidence>
<dbReference type="GO" id="GO:0035485">
    <property type="term" value="F:adenine/guanine mispair binding"/>
    <property type="evidence" value="ECO:0007669"/>
    <property type="project" value="TreeGrafter"/>
</dbReference>
<evidence type="ECO:0000259" key="15">
    <source>
        <dbReference type="SMART" id="SM00478"/>
    </source>
</evidence>
<evidence type="ECO:0000256" key="4">
    <source>
        <dbReference type="ARBA" id="ARBA00012045"/>
    </source>
</evidence>
<keyword evidence="6" id="KW-0004">4Fe-4S</keyword>
<name>A0A2P8CCW9_9BACT</name>
<evidence type="ECO:0000313" key="16">
    <source>
        <dbReference type="EMBL" id="GET21368.1"/>
    </source>
</evidence>
<keyword evidence="8 14" id="KW-0227">DNA damage</keyword>
<reference evidence="17 18" key="1">
    <citation type="submission" date="2018-03" db="EMBL/GenBank/DDBJ databases">
        <title>Genomic Encyclopedia of Archaeal and Bacterial Type Strains, Phase II (KMG-II): from individual species to whole genera.</title>
        <authorList>
            <person name="Goeker M."/>
        </authorList>
    </citation>
    <scope>NUCLEOTIDE SEQUENCE [LARGE SCALE GENOMIC DNA]</scope>
    <source>
        <strain evidence="17 18">DSM 27267</strain>
    </source>
</reference>
<dbReference type="PANTHER" id="PTHR42944:SF1">
    <property type="entry name" value="ADENINE DNA GLYCOSYLASE"/>
    <property type="match status" value="1"/>
</dbReference>
<dbReference type="InterPro" id="IPR003651">
    <property type="entry name" value="Endonuclease3_FeS-loop_motif"/>
</dbReference>
<dbReference type="InterPro" id="IPR044298">
    <property type="entry name" value="MIG/MutY"/>
</dbReference>
<dbReference type="GO" id="GO:0006284">
    <property type="term" value="P:base-excision repair"/>
    <property type="evidence" value="ECO:0007669"/>
    <property type="project" value="UniProtKB-UniRule"/>
</dbReference>
<protein>
    <recommendedName>
        <fullName evidence="5 14">Adenine DNA glycosylase</fullName>
        <ecNumber evidence="4 14">3.2.2.31</ecNumber>
    </recommendedName>
</protein>
<keyword evidence="12" id="KW-0234">DNA repair</keyword>
<evidence type="ECO:0000313" key="18">
    <source>
        <dbReference type="Proteomes" id="UP000240621"/>
    </source>
</evidence>
<dbReference type="Pfam" id="PF00633">
    <property type="entry name" value="HHH"/>
    <property type="match status" value="1"/>
</dbReference>
<evidence type="ECO:0000256" key="9">
    <source>
        <dbReference type="ARBA" id="ARBA00022801"/>
    </source>
</evidence>
<keyword evidence="13 14" id="KW-0326">Glycosidase</keyword>
<comment type="function">
    <text evidence="2">Adenine glycosylase active on G-A mispairs. MutY also corrects error-prone DNA synthesis past GO lesions which are due to the oxidatively damaged form of guanine: 7,8-dihydro-8-oxoguanine (8-oxo-dGTP).</text>
</comment>
<dbReference type="Pfam" id="PF10576">
    <property type="entry name" value="EndIII_4Fe-2S"/>
    <property type="match status" value="1"/>
</dbReference>
<dbReference type="OrthoDB" id="9802365at2"/>
<dbReference type="EMBL" id="BLAU01000001">
    <property type="protein sequence ID" value="GET21368.1"/>
    <property type="molecule type" value="Genomic_DNA"/>
</dbReference>
<dbReference type="RefSeq" id="WP_106542408.1">
    <property type="nucleotide sequence ID" value="NZ_BLAU01000001.1"/>
</dbReference>
<feature type="domain" description="HhH-GPD" evidence="15">
    <location>
        <begin position="36"/>
        <end position="187"/>
    </location>
</feature>
<evidence type="ECO:0000256" key="7">
    <source>
        <dbReference type="ARBA" id="ARBA00022723"/>
    </source>
</evidence>
<evidence type="ECO:0000256" key="2">
    <source>
        <dbReference type="ARBA" id="ARBA00002933"/>
    </source>
</evidence>
<proteinExistence type="inferred from homology"/>
<comment type="catalytic activity">
    <reaction evidence="1 14">
        <text>Hydrolyzes free adenine bases from 7,8-dihydro-8-oxoguanine:adenine mismatched double-stranded DNA, leaving an apurinic site.</text>
        <dbReference type="EC" id="3.2.2.31"/>
    </reaction>
</comment>
<evidence type="ECO:0000313" key="17">
    <source>
        <dbReference type="EMBL" id="PSK82817.1"/>
    </source>
</evidence>
<dbReference type="GO" id="GO:0000701">
    <property type="term" value="F:purine-specific mismatch base pair DNA N-glycosylase activity"/>
    <property type="evidence" value="ECO:0007669"/>
    <property type="project" value="UniProtKB-EC"/>
</dbReference>
<dbReference type="SMART" id="SM00525">
    <property type="entry name" value="FES"/>
    <property type="match status" value="1"/>
</dbReference>
<dbReference type="InterPro" id="IPR029119">
    <property type="entry name" value="MutY_C"/>
</dbReference>
<comment type="cofactor">
    <cofactor evidence="14">
        <name>[4Fe-4S] cluster</name>
        <dbReference type="ChEBI" id="CHEBI:49883"/>
    </cofactor>
    <text evidence="14">Binds 1 [4Fe-4S] cluster.</text>
</comment>
<dbReference type="EMBL" id="PYGC01000005">
    <property type="protein sequence ID" value="PSK82817.1"/>
    <property type="molecule type" value="Genomic_DNA"/>
</dbReference>
<evidence type="ECO:0000256" key="8">
    <source>
        <dbReference type="ARBA" id="ARBA00022763"/>
    </source>
</evidence>
<evidence type="ECO:0000256" key="11">
    <source>
        <dbReference type="ARBA" id="ARBA00023014"/>
    </source>
</evidence>
<reference evidence="16 19" key="2">
    <citation type="submission" date="2019-10" db="EMBL/GenBank/DDBJ databases">
        <title>Prolixibacter strains distinguished by the presence of nitrate reductase genes were adept at nitrate-dependent anaerobic corrosion of metallic iron and carbon steel.</title>
        <authorList>
            <person name="Iino T."/>
            <person name="Shono N."/>
            <person name="Ito K."/>
            <person name="Nakamura R."/>
            <person name="Sueoka K."/>
            <person name="Harayama S."/>
            <person name="Ohkuma M."/>
        </authorList>
    </citation>
    <scope>NUCLEOTIDE SEQUENCE [LARGE SCALE GENOMIC DNA]</scope>
    <source>
        <strain evidence="16 19">MIC1-1</strain>
    </source>
</reference>
<keyword evidence="7" id="KW-0479">Metal-binding</keyword>
<evidence type="ECO:0000256" key="3">
    <source>
        <dbReference type="ARBA" id="ARBA00008343"/>
    </source>
</evidence>
<evidence type="ECO:0000256" key="12">
    <source>
        <dbReference type="ARBA" id="ARBA00023204"/>
    </source>
</evidence>
<keyword evidence="19" id="KW-1185">Reference proteome</keyword>
<dbReference type="GO" id="GO:0051539">
    <property type="term" value="F:4 iron, 4 sulfur cluster binding"/>
    <property type="evidence" value="ECO:0007669"/>
    <property type="project" value="UniProtKB-UniRule"/>
</dbReference>
<dbReference type="GO" id="GO:0034039">
    <property type="term" value="F:8-oxo-7,8-dihydroguanine DNA N-glycosylase activity"/>
    <property type="evidence" value="ECO:0007669"/>
    <property type="project" value="TreeGrafter"/>
</dbReference>
<sequence>MSKFAKYLIDWYKSNGRELPWRETRDPYTIWVSEIILQQTRINQGTAYFHRFIEQYPDVSKLAFADEHDVLKLWQGLGYYSRARNMLAAARQVMEQFNGRFPNTYKELLQLKGVGEYTAGAIASIAFNLPHAAVDGNVLRVLSRVYAIDTPINSTKGKKLFTELANELVPKKEPATFNQAIMDFGAMRCTPQKPDCASCPLAEMCQAYINNSVEAHPVKEKKTKIRDRYMHYLFIRNEKSAWLEKRNGQDIWKNMYQLPLIESYDVLLPEQILQSDEWKTIFSDAQIEVRSISDEIIHLLSHRKIHAFFYDIQLIKGKVDYPANPVFLKDIFNFAVPKLIENYLADRIHVTQSH</sequence>
<comment type="caution">
    <text evidence="17">The sequence shown here is derived from an EMBL/GenBank/DDBJ whole genome shotgun (WGS) entry which is preliminary data.</text>
</comment>
<dbReference type="SMART" id="SM00478">
    <property type="entry name" value="ENDO3c"/>
    <property type="match status" value="1"/>
</dbReference>
<dbReference type="EC" id="3.2.2.31" evidence="4 14"/>
<dbReference type="SUPFAM" id="SSF55811">
    <property type="entry name" value="Nudix"/>
    <property type="match status" value="1"/>
</dbReference>
<dbReference type="InterPro" id="IPR015797">
    <property type="entry name" value="NUDIX_hydrolase-like_dom_sf"/>
</dbReference>
<evidence type="ECO:0000256" key="5">
    <source>
        <dbReference type="ARBA" id="ARBA00022023"/>
    </source>
</evidence>
<dbReference type="GO" id="GO:0046872">
    <property type="term" value="F:metal ion binding"/>
    <property type="evidence" value="ECO:0007669"/>
    <property type="project" value="UniProtKB-UniRule"/>
</dbReference>
<dbReference type="CDD" id="cd00056">
    <property type="entry name" value="ENDO3c"/>
    <property type="match status" value="1"/>
</dbReference>
<dbReference type="SUPFAM" id="SSF48150">
    <property type="entry name" value="DNA-glycosylase"/>
    <property type="match status" value="1"/>
</dbReference>
<gene>
    <name evidence="17" type="ORF">CLV93_105211</name>
    <name evidence="16" type="ORF">JCM18694_16140</name>
</gene>
<dbReference type="InterPro" id="IPR023170">
    <property type="entry name" value="HhH_base_excis_C"/>
</dbReference>
<dbReference type="NCBIfam" id="TIGR01084">
    <property type="entry name" value="mutY"/>
    <property type="match status" value="1"/>
</dbReference>
<evidence type="ECO:0000313" key="19">
    <source>
        <dbReference type="Proteomes" id="UP000396862"/>
    </source>
</evidence>
<evidence type="ECO:0000256" key="1">
    <source>
        <dbReference type="ARBA" id="ARBA00000843"/>
    </source>
</evidence>
<dbReference type="GO" id="GO:0006298">
    <property type="term" value="P:mismatch repair"/>
    <property type="evidence" value="ECO:0007669"/>
    <property type="project" value="TreeGrafter"/>
</dbReference>